<feature type="domain" description="DUF6533" evidence="2">
    <location>
        <begin position="13"/>
        <end position="58"/>
    </location>
</feature>
<feature type="transmembrane region" description="Helical" evidence="1">
    <location>
        <begin position="160"/>
        <end position="179"/>
    </location>
</feature>
<gene>
    <name evidence="3" type="ORF">BJ212DRAFT_1482460</name>
</gene>
<dbReference type="AlphaFoldDB" id="A0A9P7E7K7"/>
<dbReference type="Proteomes" id="UP000807769">
    <property type="component" value="Unassembled WGS sequence"/>
</dbReference>
<proteinExistence type="predicted"/>
<name>A0A9P7E7K7_9AGAM</name>
<evidence type="ECO:0000259" key="2">
    <source>
        <dbReference type="Pfam" id="PF20151"/>
    </source>
</evidence>
<accession>A0A9P7E7K7</accession>
<dbReference type="EMBL" id="JABBWG010000023">
    <property type="protein sequence ID" value="KAG1813561.1"/>
    <property type="molecule type" value="Genomic_DNA"/>
</dbReference>
<dbReference type="OrthoDB" id="2958007at2759"/>
<evidence type="ECO:0000256" key="1">
    <source>
        <dbReference type="SAM" id="Phobius"/>
    </source>
</evidence>
<dbReference type="GeneID" id="64634439"/>
<dbReference type="InterPro" id="IPR045340">
    <property type="entry name" value="DUF6533"/>
</dbReference>
<dbReference type="Pfam" id="PF20151">
    <property type="entry name" value="DUF6533"/>
    <property type="match status" value="1"/>
</dbReference>
<protein>
    <recommendedName>
        <fullName evidence="2">DUF6533 domain-containing protein</fullName>
    </recommendedName>
</protein>
<keyword evidence="1" id="KW-1133">Transmembrane helix</keyword>
<reference evidence="3" key="1">
    <citation type="journal article" date="2020" name="New Phytol.">
        <title>Comparative genomics reveals dynamic genome evolution in host specialist ectomycorrhizal fungi.</title>
        <authorList>
            <person name="Lofgren L.A."/>
            <person name="Nguyen N.H."/>
            <person name="Vilgalys R."/>
            <person name="Ruytinx J."/>
            <person name="Liao H.L."/>
            <person name="Branco S."/>
            <person name="Kuo A."/>
            <person name="LaButti K."/>
            <person name="Lipzen A."/>
            <person name="Andreopoulos W."/>
            <person name="Pangilinan J."/>
            <person name="Riley R."/>
            <person name="Hundley H."/>
            <person name="Na H."/>
            <person name="Barry K."/>
            <person name="Grigoriev I.V."/>
            <person name="Stajich J.E."/>
            <person name="Kennedy P.G."/>
        </authorList>
    </citation>
    <scope>NUCLEOTIDE SEQUENCE</scope>
    <source>
        <strain evidence="3">MN1</strain>
    </source>
</reference>
<feature type="transmembrane region" description="Helical" evidence="1">
    <location>
        <begin position="200"/>
        <end position="225"/>
    </location>
</feature>
<dbReference type="RefSeq" id="XP_041191322.1">
    <property type="nucleotide sequence ID" value="XM_041340423.1"/>
</dbReference>
<feature type="transmembrane region" description="Helical" evidence="1">
    <location>
        <begin position="51"/>
        <end position="68"/>
    </location>
</feature>
<evidence type="ECO:0000313" key="4">
    <source>
        <dbReference type="Proteomes" id="UP000807769"/>
    </source>
</evidence>
<keyword evidence="1" id="KW-0472">Membrane</keyword>
<keyword evidence="4" id="KW-1185">Reference proteome</keyword>
<feature type="transmembrane region" description="Helical" evidence="1">
    <location>
        <begin position="80"/>
        <end position="101"/>
    </location>
</feature>
<evidence type="ECO:0000313" key="3">
    <source>
        <dbReference type="EMBL" id="KAG1813561.1"/>
    </source>
</evidence>
<feature type="transmembrane region" description="Helical" evidence="1">
    <location>
        <begin position="113"/>
        <end position="140"/>
    </location>
</feature>
<keyword evidence="1" id="KW-0812">Transmembrane</keyword>
<sequence length="289" mass="31935">MSATTIGYQTAQYFTVGAMAAVVFDYCLTIPQEVQLIWGRKWDVIRVVFTLTRYVTFMGTAMTTYAAVTDRSHYTSCANFNAVSYSSHLISIVAAEGLLIFRTYAFWHQNKKLLVFLLVLAAFSIVGAIGLTEVVNILHLADPIGDDQTGCMFGSGRGSAVEYGFLILYELVLMILTIYKRFDYYKGVRSRLVTTLYRDGIIYMTCITMASFANIVIALVIPGTYTNILDAPQLVIHGVLASRILFNLRQSLESDSMAIDGMLSLADTRRTPGSHSIVFVNPNSGTVEG</sequence>
<organism evidence="3 4">
    <name type="scientific">Suillus subaureus</name>
    <dbReference type="NCBI Taxonomy" id="48587"/>
    <lineage>
        <taxon>Eukaryota</taxon>
        <taxon>Fungi</taxon>
        <taxon>Dikarya</taxon>
        <taxon>Basidiomycota</taxon>
        <taxon>Agaricomycotina</taxon>
        <taxon>Agaricomycetes</taxon>
        <taxon>Agaricomycetidae</taxon>
        <taxon>Boletales</taxon>
        <taxon>Suillineae</taxon>
        <taxon>Suillaceae</taxon>
        <taxon>Suillus</taxon>
    </lineage>
</organism>
<comment type="caution">
    <text evidence="3">The sequence shown here is derived from an EMBL/GenBank/DDBJ whole genome shotgun (WGS) entry which is preliminary data.</text>
</comment>